<name>A0A8H6N675_9PEZI</name>
<dbReference type="AlphaFoldDB" id="A0A8H6N675"/>
<keyword evidence="3" id="KW-1185">Reference proteome</keyword>
<accession>A0A8H6N675</accession>
<sequence length="240" mass="25841">MNGWHTPVEGSCVRLGIYHGREALPLDSHLISPAANRLQRQAEARQAGARMDYGRYHGQPLLRPRVVAALARLSSPQTLFALFGDSPSGPAQPPERLADAQLAPNGKTTAPRAALTANHPLPNQPPPPWLSTARQTEEPRMHKGTTTTVLSASTPRNPPRIQLLQSTALASLPELDGNESANTMWRHTAAEASTCSYSPSAHDDGLCDATLLLSLCICDLKVAGRLQKQHSLHASRNTTP</sequence>
<evidence type="ECO:0000256" key="1">
    <source>
        <dbReference type="SAM" id="MobiDB-lite"/>
    </source>
</evidence>
<gene>
    <name evidence="2" type="ORF">CSOJ01_00386</name>
</gene>
<evidence type="ECO:0000313" key="3">
    <source>
        <dbReference type="Proteomes" id="UP000652219"/>
    </source>
</evidence>
<dbReference type="EMBL" id="WIGN01000003">
    <property type="protein sequence ID" value="KAF6820951.1"/>
    <property type="molecule type" value="Genomic_DNA"/>
</dbReference>
<feature type="region of interest" description="Disordered" evidence="1">
    <location>
        <begin position="116"/>
        <end position="140"/>
    </location>
</feature>
<proteinExistence type="predicted"/>
<dbReference type="Proteomes" id="UP000652219">
    <property type="component" value="Unassembled WGS sequence"/>
</dbReference>
<evidence type="ECO:0000313" key="2">
    <source>
        <dbReference type="EMBL" id="KAF6820951.1"/>
    </source>
</evidence>
<protein>
    <submittedName>
        <fullName evidence="2">Uncharacterized protein</fullName>
    </submittedName>
</protein>
<reference evidence="2 3" key="1">
    <citation type="journal article" date="2020" name="Phytopathology">
        <title>Genome Sequence Resources of Colletotrichum truncatum, C. plurivorum, C. musicola, and C. sojae: Four Species Pathogenic to Soybean (Glycine max).</title>
        <authorList>
            <person name="Rogerio F."/>
            <person name="Boufleur T.R."/>
            <person name="Ciampi-Guillardi M."/>
            <person name="Sukno S.A."/>
            <person name="Thon M.R."/>
            <person name="Massola Junior N.S."/>
            <person name="Baroncelli R."/>
        </authorList>
    </citation>
    <scope>NUCLEOTIDE SEQUENCE [LARGE SCALE GENOMIC DNA]</scope>
    <source>
        <strain evidence="2 3">LFN0009</strain>
    </source>
</reference>
<organism evidence="2 3">
    <name type="scientific">Colletotrichum sojae</name>
    <dbReference type="NCBI Taxonomy" id="2175907"/>
    <lineage>
        <taxon>Eukaryota</taxon>
        <taxon>Fungi</taxon>
        <taxon>Dikarya</taxon>
        <taxon>Ascomycota</taxon>
        <taxon>Pezizomycotina</taxon>
        <taxon>Sordariomycetes</taxon>
        <taxon>Hypocreomycetidae</taxon>
        <taxon>Glomerellales</taxon>
        <taxon>Glomerellaceae</taxon>
        <taxon>Colletotrichum</taxon>
        <taxon>Colletotrichum orchidearum species complex</taxon>
    </lineage>
</organism>
<comment type="caution">
    <text evidence="2">The sequence shown here is derived from an EMBL/GenBank/DDBJ whole genome shotgun (WGS) entry which is preliminary data.</text>
</comment>